<dbReference type="EMBL" id="VSRR010072941">
    <property type="protein sequence ID" value="MPC86920.1"/>
    <property type="molecule type" value="Genomic_DNA"/>
</dbReference>
<name>A0A5B7IQM5_PORTR</name>
<reference evidence="2 3" key="1">
    <citation type="submission" date="2019-05" db="EMBL/GenBank/DDBJ databases">
        <title>Another draft genome of Portunus trituberculatus and its Hox gene families provides insights of decapod evolution.</title>
        <authorList>
            <person name="Jeong J.-H."/>
            <person name="Song I."/>
            <person name="Kim S."/>
            <person name="Choi T."/>
            <person name="Kim D."/>
            <person name="Ryu S."/>
            <person name="Kim W."/>
        </authorList>
    </citation>
    <scope>NUCLEOTIDE SEQUENCE [LARGE SCALE GENOMIC DNA]</scope>
    <source>
        <tissue evidence="2">Muscle</tissue>
    </source>
</reference>
<accession>A0A5B7IQM5</accession>
<keyword evidence="3" id="KW-1185">Reference proteome</keyword>
<proteinExistence type="predicted"/>
<sequence>MKKNKTTIPSLSPPSPIPIFSLPSLASHAAPPRHPSIAPSRGGSAPLNTSLTDKGYVPRLSRALLLPAPGCLAELTEPRCDSCTSLSLLLLSYIGYSEIPSSSFLGD</sequence>
<gene>
    <name evidence="2" type="ORF">E2C01_081759</name>
</gene>
<protein>
    <submittedName>
        <fullName evidence="2">Uncharacterized protein</fullName>
    </submittedName>
</protein>
<evidence type="ECO:0000256" key="1">
    <source>
        <dbReference type="SAM" id="MobiDB-lite"/>
    </source>
</evidence>
<evidence type="ECO:0000313" key="3">
    <source>
        <dbReference type="Proteomes" id="UP000324222"/>
    </source>
</evidence>
<organism evidence="2 3">
    <name type="scientific">Portunus trituberculatus</name>
    <name type="common">Swimming crab</name>
    <name type="synonym">Neptunus trituberculatus</name>
    <dbReference type="NCBI Taxonomy" id="210409"/>
    <lineage>
        <taxon>Eukaryota</taxon>
        <taxon>Metazoa</taxon>
        <taxon>Ecdysozoa</taxon>
        <taxon>Arthropoda</taxon>
        <taxon>Crustacea</taxon>
        <taxon>Multicrustacea</taxon>
        <taxon>Malacostraca</taxon>
        <taxon>Eumalacostraca</taxon>
        <taxon>Eucarida</taxon>
        <taxon>Decapoda</taxon>
        <taxon>Pleocyemata</taxon>
        <taxon>Brachyura</taxon>
        <taxon>Eubrachyura</taxon>
        <taxon>Portunoidea</taxon>
        <taxon>Portunidae</taxon>
        <taxon>Portuninae</taxon>
        <taxon>Portunus</taxon>
    </lineage>
</organism>
<evidence type="ECO:0000313" key="2">
    <source>
        <dbReference type="EMBL" id="MPC86920.1"/>
    </source>
</evidence>
<dbReference type="AlphaFoldDB" id="A0A5B7IQM5"/>
<comment type="caution">
    <text evidence="2">The sequence shown here is derived from an EMBL/GenBank/DDBJ whole genome shotgun (WGS) entry which is preliminary data.</text>
</comment>
<feature type="region of interest" description="Disordered" evidence="1">
    <location>
        <begin position="24"/>
        <end position="50"/>
    </location>
</feature>
<dbReference type="Proteomes" id="UP000324222">
    <property type="component" value="Unassembled WGS sequence"/>
</dbReference>